<evidence type="ECO:0000313" key="2">
    <source>
        <dbReference type="EMBL" id="MFC5516086.1"/>
    </source>
</evidence>
<comment type="caution">
    <text evidence="2">The sequence shown here is derived from an EMBL/GenBank/DDBJ whole genome shotgun (WGS) entry which is preliminary data.</text>
</comment>
<name>A0ABW0PV83_9HYPH</name>
<evidence type="ECO:0000313" key="3">
    <source>
        <dbReference type="Proteomes" id="UP001596150"/>
    </source>
</evidence>
<gene>
    <name evidence="2" type="ORF">ACFPP9_09925</name>
</gene>
<reference evidence="3" key="1">
    <citation type="journal article" date="2019" name="Int. J. Syst. Evol. Microbiol.">
        <title>The Global Catalogue of Microorganisms (GCM) 10K type strain sequencing project: providing services to taxonomists for standard genome sequencing and annotation.</title>
        <authorList>
            <consortium name="The Broad Institute Genomics Platform"/>
            <consortium name="The Broad Institute Genome Sequencing Center for Infectious Disease"/>
            <person name="Wu L."/>
            <person name="Ma J."/>
        </authorList>
    </citation>
    <scope>NUCLEOTIDE SEQUENCE [LARGE SCALE GENOMIC DNA]</scope>
    <source>
        <strain evidence="3">KACC 12633</strain>
    </source>
</reference>
<organism evidence="2 3">
    <name type="scientific">Kaistia terrae</name>
    <dbReference type="NCBI Taxonomy" id="537017"/>
    <lineage>
        <taxon>Bacteria</taxon>
        <taxon>Pseudomonadati</taxon>
        <taxon>Pseudomonadota</taxon>
        <taxon>Alphaproteobacteria</taxon>
        <taxon>Hyphomicrobiales</taxon>
        <taxon>Kaistiaceae</taxon>
        <taxon>Kaistia</taxon>
    </lineage>
</organism>
<feature type="region of interest" description="Disordered" evidence="1">
    <location>
        <begin position="103"/>
        <end position="129"/>
    </location>
</feature>
<accession>A0ABW0PV83</accession>
<dbReference type="Proteomes" id="UP001596150">
    <property type="component" value="Unassembled WGS sequence"/>
</dbReference>
<dbReference type="RefSeq" id="WP_266341704.1">
    <property type="nucleotide sequence ID" value="NZ_JAPKNH010000001.1"/>
</dbReference>
<proteinExistence type="predicted"/>
<protein>
    <submittedName>
        <fullName evidence="2">Uncharacterized protein</fullName>
    </submittedName>
</protein>
<keyword evidence="3" id="KW-1185">Reference proteome</keyword>
<evidence type="ECO:0000256" key="1">
    <source>
        <dbReference type="SAM" id="MobiDB-lite"/>
    </source>
</evidence>
<dbReference type="EMBL" id="JBHSML010000003">
    <property type="protein sequence ID" value="MFC5516086.1"/>
    <property type="molecule type" value="Genomic_DNA"/>
</dbReference>
<sequence>MLALLLSAGTAAAQQAQQPPVQQPAQTPRWDGLPLMKLEAFYRGPLMDTVIQRWRDPVDGSICYIYMPISAEHSQTPNSPYVQYGANQIGSISCFAQPMAAPAVAPAPAQSRNSKPKAPAPKPREAPAP</sequence>